<dbReference type="AlphaFoldDB" id="A0A238VKN8"/>
<dbReference type="Gene3D" id="3.30.70.100">
    <property type="match status" value="1"/>
</dbReference>
<keyword evidence="3" id="KW-1185">Reference proteome</keyword>
<evidence type="ECO:0000259" key="1">
    <source>
        <dbReference type="PROSITE" id="PS51725"/>
    </source>
</evidence>
<dbReference type="PANTHER" id="PTHR33336">
    <property type="entry name" value="QUINOL MONOOXYGENASE YGIN-RELATED"/>
    <property type="match status" value="1"/>
</dbReference>
<protein>
    <submittedName>
        <fullName evidence="2">Quinol monooxygenase YgiN</fullName>
    </submittedName>
</protein>
<keyword evidence="2" id="KW-0503">Monooxygenase</keyword>
<dbReference type="Proteomes" id="UP000198348">
    <property type="component" value="Unassembled WGS sequence"/>
</dbReference>
<dbReference type="PROSITE" id="PS51725">
    <property type="entry name" value="ABM"/>
    <property type="match status" value="1"/>
</dbReference>
<dbReference type="SUPFAM" id="SSF54909">
    <property type="entry name" value="Dimeric alpha+beta barrel"/>
    <property type="match status" value="1"/>
</dbReference>
<dbReference type="EMBL" id="FZNW01000003">
    <property type="protein sequence ID" value="SNR34768.1"/>
    <property type="molecule type" value="Genomic_DNA"/>
</dbReference>
<dbReference type="GO" id="GO:0004497">
    <property type="term" value="F:monooxygenase activity"/>
    <property type="evidence" value="ECO:0007669"/>
    <property type="project" value="UniProtKB-KW"/>
</dbReference>
<keyword evidence="2" id="KW-0560">Oxidoreductase</keyword>
<dbReference type="RefSeq" id="WP_089299899.1">
    <property type="nucleotide sequence ID" value="NZ_FZNW01000003.1"/>
</dbReference>
<dbReference type="InterPro" id="IPR007138">
    <property type="entry name" value="ABM_dom"/>
</dbReference>
<dbReference type="InterPro" id="IPR011008">
    <property type="entry name" value="Dimeric_a/b-barrel"/>
</dbReference>
<name>A0A238VKN8_9PSEU</name>
<dbReference type="InterPro" id="IPR050744">
    <property type="entry name" value="AI-2_Isomerase_LsrG"/>
</dbReference>
<dbReference type="PANTHER" id="PTHR33336:SF3">
    <property type="entry name" value="ABM DOMAIN-CONTAINING PROTEIN"/>
    <property type="match status" value="1"/>
</dbReference>
<reference evidence="2 3" key="1">
    <citation type="submission" date="2017-06" db="EMBL/GenBank/DDBJ databases">
        <authorList>
            <person name="Kim H.J."/>
            <person name="Triplett B.A."/>
        </authorList>
    </citation>
    <scope>NUCLEOTIDE SEQUENCE [LARGE SCALE GENOMIC DNA]</scope>
    <source>
        <strain evidence="2 3">DSM 45207</strain>
    </source>
</reference>
<dbReference type="OrthoDB" id="8452260at2"/>
<sequence length="110" mass="12365">MIFIAVKFTVRAERAEEWLTLVDDFTRATRAEPGNLFFEWSRSVDDPNQFVLLEGFESAQAGEEHVNSAHFAAAMTWMPDVIAKTPEIINVETSGNGWSEMAELTPTGER</sequence>
<accession>A0A238VKN8</accession>
<proteinExistence type="predicted"/>
<dbReference type="Pfam" id="PF03992">
    <property type="entry name" value="ABM"/>
    <property type="match status" value="1"/>
</dbReference>
<feature type="domain" description="ABM" evidence="1">
    <location>
        <begin position="2"/>
        <end position="90"/>
    </location>
</feature>
<evidence type="ECO:0000313" key="2">
    <source>
        <dbReference type="EMBL" id="SNR34768.1"/>
    </source>
</evidence>
<gene>
    <name evidence="2" type="ORF">SAMN06265360_10312</name>
</gene>
<evidence type="ECO:0000313" key="3">
    <source>
        <dbReference type="Proteomes" id="UP000198348"/>
    </source>
</evidence>
<organism evidence="2 3">
    <name type="scientific">Haloechinothrix alba</name>
    <dbReference type="NCBI Taxonomy" id="664784"/>
    <lineage>
        <taxon>Bacteria</taxon>
        <taxon>Bacillati</taxon>
        <taxon>Actinomycetota</taxon>
        <taxon>Actinomycetes</taxon>
        <taxon>Pseudonocardiales</taxon>
        <taxon>Pseudonocardiaceae</taxon>
        <taxon>Haloechinothrix</taxon>
    </lineage>
</organism>